<keyword evidence="1" id="KW-0472">Membrane</keyword>
<reference evidence="2 3" key="1">
    <citation type="submission" date="2016-11" db="EMBL/GenBank/DDBJ databases">
        <title>Trade-off between light-utilization and light-protection in marine flavobacteria.</title>
        <authorList>
            <person name="Kumagai Y."/>
        </authorList>
    </citation>
    <scope>NUCLEOTIDE SEQUENCE [LARGE SCALE GENOMIC DNA]</scope>
    <source>
        <strain evidence="2 3">ATCC 700397</strain>
    </source>
</reference>
<comment type="caution">
    <text evidence="2">The sequence shown here is derived from an EMBL/GenBank/DDBJ whole genome shotgun (WGS) entry which is preliminary data.</text>
</comment>
<dbReference type="Proteomes" id="UP000239522">
    <property type="component" value="Unassembled WGS sequence"/>
</dbReference>
<evidence type="ECO:0000313" key="3">
    <source>
        <dbReference type="Proteomes" id="UP000239522"/>
    </source>
</evidence>
<evidence type="ECO:0000313" key="2">
    <source>
        <dbReference type="EMBL" id="PQB08284.1"/>
    </source>
</evidence>
<dbReference type="RefSeq" id="WP_104810486.1">
    <property type="nucleotide sequence ID" value="NZ_MQUA01000013.1"/>
</dbReference>
<dbReference type="OrthoDB" id="3173919at2"/>
<evidence type="ECO:0008006" key="4">
    <source>
        <dbReference type="Google" id="ProtNLM"/>
    </source>
</evidence>
<name>A0A2S7L040_9FLAO</name>
<feature type="transmembrane region" description="Helical" evidence="1">
    <location>
        <begin position="81"/>
        <end position="97"/>
    </location>
</feature>
<keyword evidence="1" id="KW-0812">Transmembrane</keyword>
<feature type="transmembrane region" description="Helical" evidence="1">
    <location>
        <begin position="6"/>
        <end position="24"/>
    </location>
</feature>
<evidence type="ECO:0000256" key="1">
    <source>
        <dbReference type="SAM" id="Phobius"/>
    </source>
</evidence>
<keyword evidence="1" id="KW-1133">Transmembrane helix</keyword>
<gene>
    <name evidence="2" type="ORF">BST83_14970</name>
</gene>
<sequence length="115" mass="13206">MNPVTYVLTTNGLLFLLSIIFWKFPPKKINKIYGYRTFKAMLNEDIWSFANSTFNKNFLIYAGISFLAALILASISVQELTWQPMILVMLSLLVSVIKTEKSLSDNFTEEGDRKK</sequence>
<protein>
    <recommendedName>
        <fullName evidence="4">SdpI/YhfL protein family</fullName>
    </recommendedName>
</protein>
<dbReference type="AlphaFoldDB" id="A0A2S7L040"/>
<dbReference type="EMBL" id="MQUA01000013">
    <property type="protein sequence ID" value="PQB08284.1"/>
    <property type="molecule type" value="Genomic_DNA"/>
</dbReference>
<dbReference type="InterPro" id="IPR025962">
    <property type="entry name" value="SdpI/YhfL"/>
</dbReference>
<keyword evidence="3" id="KW-1185">Reference proteome</keyword>
<accession>A0A2S7L040</accession>
<feature type="transmembrane region" description="Helical" evidence="1">
    <location>
        <begin position="58"/>
        <end position="75"/>
    </location>
</feature>
<dbReference type="Pfam" id="PF13630">
    <property type="entry name" value="SdpI"/>
    <property type="match status" value="1"/>
</dbReference>
<proteinExistence type="predicted"/>
<organism evidence="2 3">
    <name type="scientific">Polaribacter filamentus</name>
    <dbReference type="NCBI Taxonomy" id="53483"/>
    <lineage>
        <taxon>Bacteria</taxon>
        <taxon>Pseudomonadati</taxon>
        <taxon>Bacteroidota</taxon>
        <taxon>Flavobacteriia</taxon>
        <taxon>Flavobacteriales</taxon>
        <taxon>Flavobacteriaceae</taxon>
    </lineage>
</organism>